<gene>
    <name evidence="1" type="primary">Acey_s0001.g425</name>
    <name evidence="1" type="ORF">Y032_0001g425</name>
</gene>
<organism evidence="1 2">
    <name type="scientific">Ancylostoma ceylanicum</name>
    <dbReference type="NCBI Taxonomy" id="53326"/>
    <lineage>
        <taxon>Eukaryota</taxon>
        <taxon>Metazoa</taxon>
        <taxon>Ecdysozoa</taxon>
        <taxon>Nematoda</taxon>
        <taxon>Chromadorea</taxon>
        <taxon>Rhabditida</taxon>
        <taxon>Rhabditina</taxon>
        <taxon>Rhabditomorpha</taxon>
        <taxon>Strongyloidea</taxon>
        <taxon>Ancylostomatidae</taxon>
        <taxon>Ancylostomatinae</taxon>
        <taxon>Ancylostoma</taxon>
    </lineage>
</organism>
<sequence length="92" mass="10535">MMTWTARKRGCPDRVGGLVVSDRRYVSDGLVQIIQFWKKKTNDPSAAGSRGNVDFYALSILCHFSRNHVRTCQRFTFELVRQRVSVSTIVVN</sequence>
<protein>
    <submittedName>
        <fullName evidence="1">Uncharacterized protein</fullName>
    </submittedName>
</protein>
<evidence type="ECO:0000313" key="2">
    <source>
        <dbReference type="Proteomes" id="UP000024635"/>
    </source>
</evidence>
<name>A0A016W3N6_9BILA</name>
<reference evidence="2" key="1">
    <citation type="journal article" date="2015" name="Nat. Genet.">
        <title>The genome and transcriptome of the zoonotic hookworm Ancylostoma ceylanicum identify infection-specific gene families.</title>
        <authorList>
            <person name="Schwarz E.M."/>
            <person name="Hu Y."/>
            <person name="Antoshechkin I."/>
            <person name="Miller M.M."/>
            <person name="Sternberg P.W."/>
            <person name="Aroian R.V."/>
        </authorList>
    </citation>
    <scope>NUCLEOTIDE SEQUENCE</scope>
    <source>
        <strain evidence="2">HY135</strain>
    </source>
</reference>
<dbReference type="AlphaFoldDB" id="A0A016W3N6"/>
<dbReference type="EMBL" id="JARK01001337">
    <property type="protein sequence ID" value="EYC34454.1"/>
    <property type="molecule type" value="Genomic_DNA"/>
</dbReference>
<comment type="caution">
    <text evidence="1">The sequence shown here is derived from an EMBL/GenBank/DDBJ whole genome shotgun (WGS) entry which is preliminary data.</text>
</comment>
<keyword evidence="2" id="KW-1185">Reference proteome</keyword>
<proteinExistence type="predicted"/>
<accession>A0A016W3N6</accession>
<dbReference type="Proteomes" id="UP000024635">
    <property type="component" value="Unassembled WGS sequence"/>
</dbReference>
<evidence type="ECO:0000313" key="1">
    <source>
        <dbReference type="EMBL" id="EYC34454.1"/>
    </source>
</evidence>